<dbReference type="Gene3D" id="2.60.40.640">
    <property type="match status" value="1"/>
</dbReference>
<evidence type="ECO:0000259" key="1">
    <source>
        <dbReference type="Pfam" id="PF02752"/>
    </source>
</evidence>
<organism evidence="2 3">
    <name type="scientific">Glomus cerebriforme</name>
    <dbReference type="NCBI Taxonomy" id="658196"/>
    <lineage>
        <taxon>Eukaryota</taxon>
        <taxon>Fungi</taxon>
        <taxon>Fungi incertae sedis</taxon>
        <taxon>Mucoromycota</taxon>
        <taxon>Glomeromycotina</taxon>
        <taxon>Glomeromycetes</taxon>
        <taxon>Glomerales</taxon>
        <taxon>Glomeraceae</taxon>
        <taxon>Glomus</taxon>
    </lineage>
</organism>
<evidence type="ECO:0000313" key="2">
    <source>
        <dbReference type="EMBL" id="RIA88734.1"/>
    </source>
</evidence>
<feature type="domain" description="Arrestin C-terminal-like" evidence="1">
    <location>
        <begin position="215"/>
        <end position="339"/>
    </location>
</feature>
<comment type="caution">
    <text evidence="2">The sequence shown here is derived from an EMBL/GenBank/DDBJ whole genome shotgun (WGS) entry which is preliminary data.</text>
</comment>
<sequence length="372" mass="43281">MTASKSNISNDFTLLYNPSWGYHRCSTKAYFKSTPNPTSFQHGYYGIENSIIKGSFHLNYSVDSPLYTNKIELIFEGKQLVFWKENNDNIFEEKILCKKTQIIWESTNSHYEKISTLDLSFEFPLPDNLPATITPINVEGYGEQIAGGIAGNGTEIGHITYCLRAEISRPTNIFKLQINPKKIIDVWCKVHKWQYPSTLEKTFDQPFKWIEFKEDKDINYEVELEKTLFNYKDTINIPMKFFINDINKVKIKKIFVRIKEYHELKVNDKSKKIGGFVVVESALGEQTRKLKTNDDKEYYFIKMQLNLTKTNLGRKLNYSMNTEMIEVWHKLKIKITLESSDILELPSINLEKEISILNLVTNQDSSLLVLSS</sequence>
<reference evidence="2 3" key="1">
    <citation type="submission" date="2018-06" db="EMBL/GenBank/DDBJ databases">
        <title>Comparative genomics reveals the genomic features of Rhizophagus irregularis, R. cerebriforme, R. diaphanum and Gigaspora rosea, and their symbiotic lifestyle signature.</title>
        <authorList>
            <person name="Morin E."/>
            <person name="San Clemente H."/>
            <person name="Chen E.C.H."/>
            <person name="De La Providencia I."/>
            <person name="Hainaut M."/>
            <person name="Kuo A."/>
            <person name="Kohler A."/>
            <person name="Murat C."/>
            <person name="Tang N."/>
            <person name="Roy S."/>
            <person name="Loubradou J."/>
            <person name="Henrissat B."/>
            <person name="Grigoriev I.V."/>
            <person name="Corradi N."/>
            <person name="Roux C."/>
            <person name="Martin F.M."/>
        </authorList>
    </citation>
    <scope>NUCLEOTIDE SEQUENCE [LARGE SCALE GENOMIC DNA]</scope>
    <source>
        <strain evidence="2 3">DAOM 227022</strain>
    </source>
</reference>
<protein>
    <recommendedName>
        <fullName evidence="1">Arrestin C-terminal-like domain-containing protein</fullName>
    </recommendedName>
</protein>
<evidence type="ECO:0000313" key="3">
    <source>
        <dbReference type="Proteomes" id="UP000265703"/>
    </source>
</evidence>
<gene>
    <name evidence="2" type="ORF">C1645_230618</name>
</gene>
<dbReference type="AlphaFoldDB" id="A0A397T113"/>
<accession>A0A397T113</accession>
<dbReference type="Proteomes" id="UP000265703">
    <property type="component" value="Unassembled WGS sequence"/>
</dbReference>
<keyword evidence="3" id="KW-1185">Reference proteome</keyword>
<dbReference type="OrthoDB" id="2404848at2759"/>
<dbReference type="Pfam" id="PF02752">
    <property type="entry name" value="Arrestin_C"/>
    <property type="match status" value="1"/>
</dbReference>
<proteinExistence type="predicted"/>
<name>A0A397T113_9GLOM</name>
<dbReference type="InterPro" id="IPR014752">
    <property type="entry name" value="Arrestin-like_C"/>
</dbReference>
<dbReference type="InterPro" id="IPR011022">
    <property type="entry name" value="Arrestin_C-like"/>
</dbReference>
<dbReference type="EMBL" id="QKYT01000250">
    <property type="protein sequence ID" value="RIA88734.1"/>
    <property type="molecule type" value="Genomic_DNA"/>
</dbReference>